<dbReference type="GO" id="GO:0003917">
    <property type="term" value="F:DNA topoisomerase type I (single strand cut, ATP-independent) activity"/>
    <property type="evidence" value="ECO:0007669"/>
    <property type="project" value="UniProtKB-EC"/>
</dbReference>
<dbReference type="InterPro" id="IPR003602">
    <property type="entry name" value="Topo_IA_DNA-bd_dom"/>
</dbReference>
<dbReference type="InterPro" id="IPR023406">
    <property type="entry name" value="Topo_IA_AS"/>
</dbReference>
<dbReference type="OrthoDB" id="9803554at2"/>
<dbReference type="InterPro" id="IPR013497">
    <property type="entry name" value="Topo_IA_cen"/>
</dbReference>
<evidence type="ECO:0000259" key="11">
    <source>
        <dbReference type="PROSITE" id="PS52039"/>
    </source>
</evidence>
<dbReference type="PROSITE" id="PS52039">
    <property type="entry name" value="TOPO_IA_2"/>
    <property type="match status" value="1"/>
</dbReference>
<feature type="domain" description="Topo IA-type catalytic" evidence="11">
    <location>
        <begin position="168"/>
        <end position="615"/>
    </location>
</feature>
<evidence type="ECO:0000313" key="12">
    <source>
        <dbReference type="EMBL" id="KRM66506.1"/>
    </source>
</evidence>
<evidence type="ECO:0000256" key="7">
    <source>
        <dbReference type="ARBA" id="ARBA00030003"/>
    </source>
</evidence>
<dbReference type="InterPro" id="IPR023405">
    <property type="entry name" value="Topo_IA_core_domain"/>
</dbReference>
<comment type="similarity">
    <text evidence="2">Belongs to the type IA topoisomerase family.</text>
</comment>
<dbReference type="InterPro" id="IPR000380">
    <property type="entry name" value="Topo_IA"/>
</dbReference>
<dbReference type="RefSeq" id="WP_056975586.1">
    <property type="nucleotide sequence ID" value="NZ_AYYP01000001.1"/>
</dbReference>
<dbReference type="Proteomes" id="UP000051008">
    <property type="component" value="Unassembled WGS sequence"/>
</dbReference>
<dbReference type="EMBL" id="AYYP01000001">
    <property type="protein sequence ID" value="KRM66506.1"/>
    <property type="molecule type" value="Genomic_DNA"/>
</dbReference>
<dbReference type="SUPFAM" id="SSF56712">
    <property type="entry name" value="Prokaryotic type I DNA topoisomerase"/>
    <property type="match status" value="1"/>
</dbReference>
<dbReference type="GO" id="GO:0006310">
    <property type="term" value="P:DNA recombination"/>
    <property type="evidence" value="ECO:0007669"/>
    <property type="project" value="TreeGrafter"/>
</dbReference>
<dbReference type="InterPro" id="IPR025589">
    <property type="entry name" value="Toprim_C_rpt"/>
</dbReference>
<dbReference type="GO" id="GO:0006281">
    <property type="term" value="P:DNA repair"/>
    <property type="evidence" value="ECO:0007669"/>
    <property type="project" value="TreeGrafter"/>
</dbReference>
<keyword evidence="6" id="KW-0413">Isomerase</keyword>
<reference evidence="12 13" key="1">
    <citation type="journal article" date="2015" name="Genome Announc.">
        <title>Expanding the biotechnology potential of lactobacilli through comparative genomics of 213 strains and associated genera.</title>
        <authorList>
            <person name="Sun Z."/>
            <person name="Harris H.M."/>
            <person name="McCann A."/>
            <person name="Guo C."/>
            <person name="Argimon S."/>
            <person name="Zhang W."/>
            <person name="Yang X."/>
            <person name="Jeffery I.B."/>
            <person name="Cooney J.C."/>
            <person name="Kagawa T.F."/>
            <person name="Liu W."/>
            <person name="Song Y."/>
            <person name="Salvetti E."/>
            <person name="Wrobel A."/>
            <person name="Rasinkangas P."/>
            <person name="Parkhill J."/>
            <person name="Rea M.C."/>
            <person name="O'Sullivan O."/>
            <person name="Ritari J."/>
            <person name="Douillard F.P."/>
            <person name="Paul Ross R."/>
            <person name="Yang R."/>
            <person name="Briner A.E."/>
            <person name="Felis G.E."/>
            <person name="de Vos W.M."/>
            <person name="Barrangou R."/>
            <person name="Klaenhammer T.R."/>
            <person name="Caufield P.W."/>
            <person name="Cui Y."/>
            <person name="Zhang H."/>
            <person name="O'Toole P.W."/>
        </authorList>
    </citation>
    <scope>NUCLEOTIDE SEQUENCE [LARGE SCALE GENOMIC DNA]</scope>
    <source>
        <strain evidence="12 13">DSM 20509</strain>
    </source>
</reference>
<evidence type="ECO:0000313" key="13">
    <source>
        <dbReference type="Proteomes" id="UP000051008"/>
    </source>
</evidence>
<dbReference type="PANTHER" id="PTHR11390">
    <property type="entry name" value="PROKARYOTIC DNA TOPOISOMERASE"/>
    <property type="match status" value="1"/>
</dbReference>
<dbReference type="InterPro" id="IPR013825">
    <property type="entry name" value="Topo_IA_cen_sub2"/>
</dbReference>
<dbReference type="GO" id="GO:0003677">
    <property type="term" value="F:DNA binding"/>
    <property type="evidence" value="ECO:0007669"/>
    <property type="project" value="UniProtKB-KW"/>
</dbReference>
<keyword evidence="13" id="KW-1185">Reference proteome</keyword>
<proteinExistence type="inferred from homology"/>
<dbReference type="Gene3D" id="3.40.50.140">
    <property type="match status" value="1"/>
</dbReference>
<dbReference type="Gene3D" id="1.10.460.10">
    <property type="entry name" value="Topoisomerase I, domain 2"/>
    <property type="match status" value="1"/>
</dbReference>
<dbReference type="InterPro" id="IPR006171">
    <property type="entry name" value="TOPRIM_dom"/>
</dbReference>
<keyword evidence="4" id="KW-0799">Topoisomerase</keyword>
<dbReference type="Pfam" id="PF01131">
    <property type="entry name" value="Topoisom_bac"/>
    <property type="match status" value="1"/>
</dbReference>
<organism evidence="12 13">
    <name type="scientific">Ligilactobacillus agilis DSM 20509</name>
    <dbReference type="NCBI Taxonomy" id="1423718"/>
    <lineage>
        <taxon>Bacteria</taxon>
        <taxon>Bacillati</taxon>
        <taxon>Bacillota</taxon>
        <taxon>Bacilli</taxon>
        <taxon>Lactobacillales</taxon>
        <taxon>Lactobacillaceae</taxon>
        <taxon>Ligilactobacillus</taxon>
    </lineage>
</organism>
<dbReference type="PANTHER" id="PTHR11390:SF21">
    <property type="entry name" value="DNA TOPOISOMERASE 3-ALPHA"/>
    <property type="match status" value="1"/>
</dbReference>
<evidence type="ECO:0000256" key="8">
    <source>
        <dbReference type="ARBA" id="ARBA00031985"/>
    </source>
</evidence>
<comment type="caution">
    <text evidence="12">The sequence shown here is derived from an EMBL/GenBank/DDBJ whole genome shotgun (WGS) entry which is preliminary data.</text>
</comment>
<evidence type="ECO:0000256" key="9">
    <source>
        <dbReference type="ARBA" id="ARBA00032235"/>
    </source>
</evidence>
<evidence type="ECO:0000256" key="1">
    <source>
        <dbReference type="ARBA" id="ARBA00000213"/>
    </source>
</evidence>
<dbReference type="Pfam" id="PF13342">
    <property type="entry name" value="Toprim_Crpt"/>
    <property type="match status" value="2"/>
</dbReference>
<evidence type="ECO:0000256" key="3">
    <source>
        <dbReference type="ARBA" id="ARBA00012891"/>
    </source>
</evidence>
<dbReference type="PROSITE" id="PS00396">
    <property type="entry name" value="TOPO_IA_1"/>
    <property type="match status" value="1"/>
</dbReference>
<evidence type="ECO:0000256" key="4">
    <source>
        <dbReference type="ARBA" id="ARBA00023029"/>
    </source>
</evidence>
<dbReference type="Gene3D" id="2.70.20.10">
    <property type="entry name" value="Topoisomerase I, domain 3"/>
    <property type="match status" value="1"/>
</dbReference>
<dbReference type="PATRIC" id="fig|1423718.3.peg.2086"/>
<dbReference type="Gene3D" id="1.10.290.10">
    <property type="entry name" value="Topoisomerase I, domain 4"/>
    <property type="match status" value="1"/>
</dbReference>
<comment type="catalytic activity">
    <reaction evidence="1">
        <text>ATP-independent breakage of single-stranded DNA, followed by passage and rejoining.</text>
        <dbReference type="EC" id="5.6.2.1"/>
    </reaction>
</comment>
<evidence type="ECO:0000256" key="10">
    <source>
        <dbReference type="ARBA" id="ARBA00032877"/>
    </source>
</evidence>
<dbReference type="GO" id="GO:0006265">
    <property type="term" value="P:DNA topological change"/>
    <property type="evidence" value="ECO:0007669"/>
    <property type="project" value="InterPro"/>
</dbReference>
<dbReference type="AlphaFoldDB" id="A0A0R2AI74"/>
<dbReference type="SMART" id="SM00436">
    <property type="entry name" value="TOP1Bc"/>
    <property type="match status" value="1"/>
</dbReference>
<evidence type="ECO:0000256" key="5">
    <source>
        <dbReference type="ARBA" id="ARBA00023125"/>
    </source>
</evidence>
<dbReference type="SMART" id="SM00493">
    <property type="entry name" value="TOPRIM"/>
    <property type="match status" value="1"/>
</dbReference>
<evidence type="ECO:0000256" key="6">
    <source>
        <dbReference type="ARBA" id="ARBA00023235"/>
    </source>
</evidence>
<dbReference type="EC" id="5.6.2.1" evidence="3"/>
<name>A0A0R2AI74_9LACO</name>
<dbReference type="InterPro" id="IPR013826">
    <property type="entry name" value="Topo_IA_cen_sub3"/>
</dbReference>
<dbReference type="SMART" id="SM00437">
    <property type="entry name" value="TOP1Ac"/>
    <property type="match status" value="1"/>
</dbReference>
<evidence type="ECO:0000256" key="2">
    <source>
        <dbReference type="ARBA" id="ARBA00009446"/>
    </source>
</evidence>
<keyword evidence="5" id="KW-0238">DNA-binding</keyword>
<gene>
    <name evidence="12" type="ORF">FC14_GL002011</name>
</gene>
<dbReference type="InterPro" id="IPR003601">
    <property type="entry name" value="Topo_IA_2"/>
</dbReference>
<accession>A0A0R2AI74</accession>
<sequence>MAKALIIAEKKSLADVYRQAIKQAGGKLPYEYDVLQFQGNVVELLEPEDIKPEWKTWKLADLPMLPQKFQYTPIKPKASDDPKTAAYKRRGIAYFKEAKQKLLSGEYELVVNGCDPDREGQSIFDKFMLLMPAKIQRLPQLRLWVGDMQVETSLKYLQQPLNNKDPEYVNFGYEAMGRGIMDWLFGLNASRAFSLVQNSGQAIHLGRGMTAILALVVKRQAEIENFVSQPYWTVQAKLKTPELLEANQVTYPEVKLVNHFERQAAEAVREAISGQAAQLISSKQSPVRFRRAPKYFNTSDIIAYLSSATYHLSGASITKALQHLYELKITTYPRTSGREMTPSRAENLAAIIAVAQSIPSLNEKLRRLEVSPQMLAKLKANRYYVKPLSKKTGHDCLTFTGKKFNYASLNAVEQKVVAAIAFRLLLSLLPSEEHLDKELIFKAATYYFQAKATVLVNPGWTAYVPKFKGNYSDLPQLVVNQAYPLAQVEILDHKTQAPKAYTTASLIKTMENIGRLYDDPALKAAIKDHGIGTDATRQLLIDKNEKLGYWSIDKKSRLIQPTKLGSQIIQALGANPLTQVQLTALWEEKLAQVAAGQLSLGQFVDLAKEATIEIVAQIKATPGALGPNLAAKLASPCPLDGGDLVAQGQVFICSNHDTGCPFIVYRNLLGAKLTAADLEAILTKGKSNLKELYSSKTHKHFQGYFVWNQEKGKVELAIQQAKPKLMGTCSLDGGKVYSLAGGKLYACEHHQSQKNAQGQWESSGCPYYFSGRMYGKKLTQAVAKQIIETGSSPVLTFTSKKRKKFTAILKWNQAEAKLKLEFAEASSKAIGVCPLDGGQVSLHGKAYLCENHRAKRLAGGSWQTTGCPLVIPQTFAKQKLSLKIIKQLLKYKRTDLLTFTGQNQRAYQARLVWDEQAARVKFEF</sequence>
<dbReference type="InterPro" id="IPR013824">
    <property type="entry name" value="Topo_IA_cen_sub1"/>
</dbReference>
<dbReference type="PRINTS" id="PR00417">
    <property type="entry name" value="PRTPISMRASEI"/>
</dbReference>
<protein>
    <recommendedName>
        <fullName evidence="3">DNA topoisomerase</fullName>
        <ecNumber evidence="3">5.6.2.1</ecNumber>
    </recommendedName>
    <alternativeName>
        <fullName evidence="10">Omega-protein</fullName>
    </alternativeName>
    <alternativeName>
        <fullName evidence="9">Relaxing enzyme</fullName>
    </alternativeName>
    <alternativeName>
        <fullName evidence="7">Swivelase</fullName>
    </alternativeName>
    <alternativeName>
        <fullName evidence="8">Untwisting enzyme</fullName>
    </alternativeName>
</protein>
<dbReference type="GO" id="GO:0043597">
    <property type="term" value="C:cytoplasmic replication fork"/>
    <property type="evidence" value="ECO:0007669"/>
    <property type="project" value="TreeGrafter"/>
</dbReference>